<dbReference type="GO" id="GO:0003677">
    <property type="term" value="F:DNA binding"/>
    <property type="evidence" value="ECO:0007669"/>
    <property type="project" value="UniProtKB-KW"/>
</dbReference>
<organism evidence="13 14">
    <name type="scientific">Rousettus aegyptiacus</name>
    <name type="common">Egyptian fruit bat</name>
    <name type="synonym">Pteropus aegyptiacus</name>
    <dbReference type="NCBI Taxonomy" id="9407"/>
    <lineage>
        <taxon>Eukaryota</taxon>
        <taxon>Metazoa</taxon>
        <taxon>Chordata</taxon>
        <taxon>Craniata</taxon>
        <taxon>Vertebrata</taxon>
        <taxon>Euteleostomi</taxon>
        <taxon>Mammalia</taxon>
        <taxon>Eutheria</taxon>
        <taxon>Laurasiatheria</taxon>
        <taxon>Chiroptera</taxon>
        <taxon>Yinpterochiroptera</taxon>
        <taxon>Pteropodoidea</taxon>
        <taxon>Pteropodidae</taxon>
        <taxon>Rousettinae</taxon>
        <taxon>Rousettus</taxon>
    </lineage>
</organism>
<feature type="region of interest" description="Disordered" evidence="11">
    <location>
        <begin position="182"/>
        <end position="228"/>
    </location>
</feature>
<comment type="subcellular location">
    <subcellularLocation>
        <location evidence="1 10">Nucleus</location>
    </subcellularLocation>
</comment>
<evidence type="ECO:0000259" key="12">
    <source>
        <dbReference type="SMART" id="SM00429"/>
    </source>
</evidence>
<dbReference type="InterPro" id="IPR013783">
    <property type="entry name" value="Ig-like_fold"/>
</dbReference>
<comment type="similarity">
    <text evidence="2 10">Belongs to the COE family.</text>
</comment>
<evidence type="ECO:0000256" key="10">
    <source>
        <dbReference type="RuleBase" id="RU004489"/>
    </source>
</evidence>
<feature type="domain" description="IPT/TIG" evidence="12">
    <location>
        <begin position="46"/>
        <end position="130"/>
    </location>
</feature>
<dbReference type="PANTHER" id="PTHR10747">
    <property type="entry name" value="TRANSCRIPTION FACTOR COE FAMILY MEMBER"/>
    <property type="match status" value="1"/>
</dbReference>
<dbReference type="InterPro" id="IPR014756">
    <property type="entry name" value="Ig_E-set"/>
</dbReference>
<evidence type="ECO:0000256" key="2">
    <source>
        <dbReference type="ARBA" id="ARBA00010340"/>
    </source>
</evidence>
<evidence type="ECO:0000256" key="1">
    <source>
        <dbReference type="ARBA" id="ARBA00004123"/>
    </source>
</evidence>
<dbReference type="Proteomes" id="UP000593571">
    <property type="component" value="Unassembled WGS sequence"/>
</dbReference>
<dbReference type="InterPro" id="IPR038006">
    <property type="entry name" value="COE_IPT"/>
</dbReference>
<keyword evidence="3 10" id="KW-0479">Metal-binding</keyword>
<dbReference type="Pfam" id="PF01833">
    <property type="entry name" value="TIG"/>
    <property type="match status" value="1"/>
</dbReference>
<keyword evidence="5 10" id="KW-0862">Zinc</keyword>
<dbReference type="InterPro" id="IPR038173">
    <property type="entry name" value="COE_DBD_sf"/>
</dbReference>
<name>A0A7J8G7D1_ROUAE</name>
<dbReference type="FunFam" id="2.60.40.3180:FF:000006">
    <property type="entry name" value="transcription factor COE1 isoform X1"/>
    <property type="match status" value="1"/>
</dbReference>
<comment type="caution">
    <text evidence="13">The sequence shown here is derived from an EMBL/GenBank/DDBJ whole genome shotgun (WGS) entry which is preliminary data.</text>
</comment>
<dbReference type="CDD" id="cd01175">
    <property type="entry name" value="IPT_COE"/>
    <property type="match status" value="1"/>
</dbReference>
<dbReference type="Pfam" id="PF16422">
    <property type="entry name" value="COE1_DBD"/>
    <property type="match status" value="1"/>
</dbReference>
<keyword evidence="10" id="KW-0217">Developmental protein</keyword>
<dbReference type="InterPro" id="IPR032201">
    <property type="entry name" value="COE_HLH"/>
</dbReference>
<dbReference type="AlphaFoldDB" id="A0A7J8G7D1"/>
<evidence type="ECO:0000256" key="7">
    <source>
        <dbReference type="ARBA" id="ARBA00023125"/>
    </source>
</evidence>
<keyword evidence="9 10" id="KW-0539">Nucleus</keyword>
<dbReference type="Gene3D" id="2.60.40.3180">
    <property type="entry name" value="Transcription factor COE1, DNA-binding domain"/>
    <property type="match status" value="1"/>
</dbReference>
<evidence type="ECO:0000256" key="6">
    <source>
        <dbReference type="ARBA" id="ARBA00023015"/>
    </source>
</evidence>
<dbReference type="Gene3D" id="2.60.40.10">
    <property type="entry name" value="Immunoglobulins"/>
    <property type="match status" value="1"/>
</dbReference>
<keyword evidence="8 10" id="KW-0804">Transcription</keyword>
<protein>
    <submittedName>
        <fullName evidence="13">EBF transcription factor 3</fullName>
    </submittedName>
</protein>
<proteinExistence type="inferred from homology"/>
<evidence type="ECO:0000256" key="4">
    <source>
        <dbReference type="ARBA" id="ARBA00022771"/>
    </source>
</evidence>
<dbReference type="FunFam" id="2.60.40.10:FF:001696">
    <property type="entry name" value="Transcription factor COE3"/>
    <property type="match status" value="1"/>
</dbReference>
<dbReference type="InterPro" id="IPR003523">
    <property type="entry name" value="Transcription_factor_COE"/>
</dbReference>
<evidence type="ECO:0000256" key="8">
    <source>
        <dbReference type="ARBA" id="ARBA00023163"/>
    </source>
</evidence>
<dbReference type="SUPFAM" id="SSF81296">
    <property type="entry name" value="E set domains"/>
    <property type="match status" value="1"/>
</dbReference>
<dbReference type="GO" id="GO:0008270">
    <property type="term" value="F:zinc ion binding"/>
    <property type="evidence" value="ECO:0007669"/>
    <property type="project" value="UniProtKB-KW"/>
</dbReference>
<dbReference type="Pfam" id="PF16423">
    <property type="entry name" value="COE1_HLH"/>
    <property type="match status" value="1"/>
</dbReference>
<evidence type="ECO:0000256" key="11">
    <source>
        <dbReference type="SAM" id="MobiDB-lite"/>
    </source>
</evidence>
<dbReference type="SMART" id="SM00429">
    <property type="entry name" value="IPT"/>
    <property type="match status" value="1"/>
</dbReference>
<evidence type="ECO:0000313" key="14">
    <source>
        <dbReference type="Proteomes" id="UP000593571"/>
    </source>
</evidence>
<accession>A0A7J8G7D1</accession>
<reference evidence="13 14" key="1">
    <citation type="journal article" date="2020" name="Nature">
        <title>Six reference-quality genomes reveal evolution of bat adaptations.</title>
        <authorList>
            <person name="Jebb D."/>
            <person name="Huang Z."/>
            <person name="Pippel M."/>
            <person name="Hughes G.M."/>
            <person name="Lavrichenko K."/>
            <person name="Devanna P."/>
            <person name="Winkler S."/>
            <person name="Jermiin L.S."/>
            <person name="Skirmuntt E.C."/>
            <person name="Katzourakis A."/>
            <person name="Burkitt-Gray L."/>
            <person name="Ray D.A."/>
            <person name="Sullivan K.A.M."/>
            <person name="Roscito J.G."/>
            <person name="Kirilenko B.M."/>
            <person name="Davalos L.M."/>
            <person name="Corthals A.P."/>
            <person name="Power M.L."/>
            <person name="Jones G."/>
            <person name="Ransome R.D."/>
            <person name="Dechmann D.K.N."/>
            <person name="Locatelli A.G."/>
            <person name="Puechmaille S.J."/>
            <person name="Fedrigo O."/>
            <person name="Jarvis E.D."/>
            <person name="Hiller M."/>
            <person name="Vernes S.C."/>
            <person name="Myers E.W."/>
            <person name="Teeling E.C."/>
        </authorList>
    </citation>
    <scope>NUCLEOTIDE SEQUENCE [LARGE SCALE GENOMIC DNA]</scope>
    <source>
        <strain evidence="13">MRouAeg1</strain>
        <tissue evidence="13">Muscle</tissue>
    </source>
</reference>
<evidence type="ECO:0000313" key="13">
    <source>
        <dbReference type="EMBL" id="KAF6455768.1"/>
    </source>
</evidence>
<evidence type="ECO:0000256" key="9">
    <source>
        <dbReference type="ARBA" id="ARBA00023242"/>
    </source>
</evidence>
<keyword evidence="6 10" id="KW-0805">Transcription regulation</keyword>
<keyword evidence="14" id="KW-1185">Reference proteome</keyword>
<gene>
    <name evidence="13" type="ORF">HJG63_004243</name>
</gene>
<sequence length="228" mass="24508">MRRFQVVVSTTVNVDGHVLAVSDNMFVHNNSKHGRRARRLDPSEATPCIKAISPSEGWTTGGATVIIIGDNFFDGLQVVFGTMLVWSELITPHAIRVQTPPRHIPGVVEVTLSYKSKQFCKGAPGRFVYTALNEPTIDYGFQRLQKVIPRHPGDPERLPKVSRGAAAAPGLFRLGGSRCSGKGAFGHPKPRAHGKAGGDPSACPDVAPRAGGEPSGLWSASHLQRPCF</sequence>
<dbReference type="InterPro" id="IPR002909">
    <property type="entry name" value="IPT_dom"/>
</dbReference>
<dbReference type="GO" id="GO:0005634">
    <property type="term" value="C:nucleus"/>
    <property type="evidence" value="ECO:0007669"/>
    <property type="project" value="UniProtKB-SubCell"/>
</dbReference>
<keyword evidence="4 10" id="KW-0863">Zinc-finger</keyword>
<dbReference type="InterPro" id="IPR032200">
    <property type="entry name" value="COE_DBD"/>
</dbReference>
<keyword evidence="7 10" id="KW-0238">DNA-binding</keyword>
<evidence type="ECO:0000256" key="5">
    <source>
        <dbReference type="ARBA" id="ARBA00022833"/>
    </source>
</evidence>
<evidence type="ECO:0000256" key="3">
    <source>
        <dbReference type="ARBA" id="ARBA00022723"/>
    </source>
</evidence>
<dbReference type="EMBL" id="JACASE010000006">
    <property type="protein sequence ID" value="KAF6455768.1"/>
    <property type="molecule type" value="Genomic_DNA"/>
</dbReference>
<dbReference type="GO" id="GO:0003700">
    <property type="term" value="F:DNA-binding transcription factor activity"/>
    <property type="evidence" value="ECO:0007669"/>
    <property type="project" value="InterPro"/>
</dbReference>